<comment type="catalytic activity">
    <reaction evidence="10 11">
        <text>tRNA(Gly) + glycine + ATP = glycyl-tRNA(Gly) + AMP + diphosphate</text>
        <dbReference type="Rhea" id="RHEA:16013"/>
        <dbReference type="Rhea" id="RHEA-COMP:9664"/>
        <dbReference type="Rhea" id="RHEA-COMP:9683"/>
        <dbReference type="ChEBI" id="CHEBI:30616"/>
        <dbReference type="ChEBI" id="CHEBI:33019"/>
        <dbReference type="ChEBI" id="CHEBI:57305"/>
        <dbReference type="ChEBI" id="CHEBI:78442"/>
        <dbReference type="ChEBI" id="CHEBI:78522"/>
        <dbReference type="ChEBI" id="CHEBI:456215"/>
        <dbReference type="EC" id="6.1.1.14"/>
    </reaction>
</comment>
<dbReference type="HAMAP" id="MF_00255">
    <property type="entry name" value="Gly_tRNA_synth_beta"/>
    <property type="match status" value="1"/>
</dbReference>
<evidence type="ECO:0000256" key="5">
    <source>
        <dbReference type="ARBA" id="ARBA00022598"/>
    </source>
</evidence>
<evidence type="ECO:0000256" key="7">
    <source>
        <dbReference type="ARBA" id="ARBA00022840"/>
    </source>
</evidence>
<dbReference type="PANTHER" id="PTHR30075">
    <property type="entry name" value="GLYCYL-TRNA SYNTHETASE"/>
    <property type="match status" value="1"/>
</dbReference>
<dbReference type="InterPro" id="IPR008909">
    <property type="entry name" value="DALR_anticod-bd"/>
</dbReference>
<dbReference type="RefSeq" id="WP_058450637.1">
    <property type="nucleotide sequence ID" value="NZ_CAAAJF010000001.1"/>
</dbReference>
<keyword evidence="4 11" id="KW-0963">Cytoplasm</keyword>
<dbReference type="GO" id="GO:0004814">
    <property type="term" value="F:arginine-tRNA ligase activity"/>
    <property type="evidence" value="ECO:0007669"/>
    <property type="project" value="InterPro"/>
</dbReference>
<comment type="similarity">
    <text evidence="2 11">Belongs to the class-II aminoacyl-tRNA synthetase family.</text>
</comment>
<gene>
    <name evidence="11 13" type="primary">glyS</name>
    <name evidence="13" type="ORF">Ljam_2826</name>
</gene>
<dbReference type="GO" id="GO:0004820">
    <property type="term" value="F:glycine-tRNA ligase activity"/>
    <property type="evidence" value="ECO:0007669"/>
    <property type="project" value="UniProtKB-UniRule"/>
</dbReference>
<dbReference type="EMBL" id="LNYG01000013">
    <property type="protein sequence ID" value="KTD08631.1"/>
    <property type="molecule type" value="Genomic_DNA"/>
</dbReference>
<evidence type="ECO:0000256" key="10">
    <source>
        <dbReference type="ARBA" id="ARBA00047937"/>
    </source>
</evidence>
<dbReference type="InterPro" id="IPR009080">
    <property type="entry name" value="tRNAsynth_Ia_anticodon-bd"/>
</dbReference>
<evidence type="ECO:0000256" key="2">
    <source>
        <dbReference type="ARBA" id="ARBA00008226"/>
    </source>
</evidence>
<dbReference type="AlphaFoldDB" id="A0A0W0ULN6"/>
<dbReference type="GO" id="GO:0005524">
    <property type="term" value="F:ATP binding"/>
    <property type="evidence" value="ECO:0007669"/>
    <property type="project" value="UniProtKB-UniRule"/>
</dbReference>
<evidence type="ECO:0000256" key="4">
    <source>
        <dbReference type="ARBA" id="ARBA00022490"/>
    </source>
</evidence>
<dbReference type="PROSITE" id="PS50861">
    <property type="entry name" value="AA_TRNA_LIGASE_II_GLYAB"/>
    <property type="match status" value="1"/>
</dbReference>
<sequence>MVNDFLFELGCEELPSGAVWPLTNALTVNLLAALDKAQIGYGATHSFATPRRLAVRISNLQDEQPTQTVSRRGPAVAAAYDANGQPTPALLGFAKSCGVEVEALSINKTDKGEWLVYESVSQGAKTSDLLPELIAQALTNLPIPKPMRWGDGDAEFARPVHWVVLLYGNEIVNATILGVKTGRFTYGHRFHHPQAIELSTPKDYESLLQEACVIADFATRKKEIVRQVEQLAEKYNAQAIMPESLLDEVTSIVEWPKALLANFEKEFLKVPSEVLIASMQSHQKCFALRDKSGQLLPHFITVSNISSAQPKQVVSGNEKVMRARLSDAAFFFHQDQKEPLSHHILATEKVVFQAKLGNLLNKAERIEKLMLLISPIIALDKQQAIRAAQLSKCDLMTGMVGEFPELQGLMGYYYAMHDGEANEVAIALNEQYMPRFAADDLPSTPLGLAMSLADRLDTLVGIFAIGQKPSGVKDPFKLRRHALAIARLLIATSAKLNLSTLIDETAKIYTNVLPINHTTIEEVKPFILERMQSYYHSQNIGVDLFHAVRARQDDWLYDFDKRILALSEFILLPEATVLSAACKRVNNLLQQAGQIIDVDVIIDEHLLEEGAEKSLFAHLDAMEKTVKPLYDTADYKTILTQLASLREPVDAFFEHVMVMVDNEAIKKNRLQLLARLQTLLQGVADISLLQLNQ</sequence>
<keyword evidence="9 11" id="KW-0030">Aminoacyl-tRNA synthetase</keyword>
<dbReference type="Pfam" id="PF02092">
    <property type="entry name" value="tRNA_synt_2f"/>
    <property type="match status" value="1"/>
</dbReference>
<evidence type="ECO:0000256" key="3">
    <source>
        <dbReference type="ARBA" id="ARBA00011209"/>
    </source>
</evidence>
<evidence type="ECO:0000313" key="13">
    <source>
        <dbReference type="EMBL" id="KTD08631.1"/>
    </source>
</evidence>
<evidence type="ECO:0000256" key="9">
    <source>
        <dbReference type="ARBA" id="ARBA00023146"/>
    </source>
</evidence>
<dbReference type="GO" id="GO:0005829">
    <property type="term" value="C:cytosol"/>
    <property type="evidence" value="ECO:0007669"/>
    <property type="project" value="TreeGrafter"/>
</dbReference>
<evidence type="ECO:0000256" key="1">
    <source>
        <dbReference type="ARBA" id="ARBA00004496"/>
    </source>
</evidence>
<name>A0A0W0ULN6_9GAMM</name>
<dbReference type="GO" id="GO:0006420">
    <property type="term" value="P:arginyl-tRNA aminoacylation"/>
    <property type="evidence" value="ECO:0007669"/>
    <property type="project" value="InterPro"/>
</dbReference>
<dbReference type="Gene3D" id="1.10.730.10">
    <property type="entry name" value="Isoleucyl-tRNA Synthetase, Domain 1"/>
    <property type="match status" value="1"/>
</dbReference>
<evidence type="ECO:0000256" key="11">
    <source>
        <dbReference type="HAMAP-Rule" id="MF_00255"/>
    </source>
</evidence>
<dbReference type="PANTHER" id="PTHR30075:SF2">
    <property type="entry name" value="GLYCINE--TRNA LIGASE, CHLOROPLASTIC_MITOCHONDRIAL 2"/>
    <property type="match status" value="1"/>
</dbReference>
<dbReference type="NCBIfam" id="TIGR00211">
    <property type="entry name" value="glyS"/>
    <property type="match status" value="1"/>
</dbReference>
<feature type="domain" description="DALR anticodon binding" evidence="12">
    <location>
        <begin position="584"/>
        <end position="686"/>
    </location>
</feature>
<evidence type="ECO:0000256" key="8">
    <source>
        <dbReference type="ARBA" id="ARBA00022917"/>
    </source>
</evidence>
<dbReference type="Proteomes" id="UP000054715">
    <property type="component" value="Unassembled WGS sequence"/>
</dbReference>
<accession>A0A0W0ULN6</accession>
<evidence type="ECO:0000313" key="14">
    <source>
        <dbReference type="Proteomes" id="UP000054715"/>
    </source>
</evidence>
<organism evidence="13 14">
    <name type="scientific">Legionella jamestowniensis</name>
    <dbReference type="NCBI Taxonomy" id="455"/>
    <lineage>
        <taxon>Bacteria</taxon>
        <taxon>Pseudomonadati</taxon>
        <taxon>Pseudomonadota</taxon>
        <taxon>Gammaproteobacteria</taxon>
        <taxon>Legionellales</taxon>
        <taxon>Legionellaceae</taxon>
        <taxon>Legionella</taxon>
    </lineage>
</organism>
<keyword evidence="6 11" id="KW-0547">Nucleotide-binding</keyword>
<dbReference type="GO" id="GO:0006426">
    <property type="term" value="P:glycyl-tRNA aminoacylation"/>
    <property type="evidence" value="ECO:0007669"/>
    <property type="project" value="UniProtKB-UniRule"/>
</dbReference>
<dbReference type="EC" id="6.1.1.14" evidence="11"/>
<dbReference type="PRINTS" id="PR01045">
    <property type="entry name" value="TRNASYNTHGB"/>
</dbReference>
<dbReference type="STRING" id="455.Ljam_2826"/>
<evidence type="ECO:0000259" key="12">
    <source>
        <dbReference type="SMART" id="SM00836"/>
    </source>
</evidence>
<dbReference type="Pfam" id="PF05746">
    <property type="entry name" value="DALR_1"/>
    <property type="match status" value="1"/>
</dbReference>
<keyword evidence="7 11" id="KW-0067">ATP-binding</keyword>
<keyword evidence="8 11" id="KW-0648">Protein biosynthesis</keyword>
<protein>
    <recommendedName>
        <fullName evidence="11">Glycine--tRNA ligase beta subunit</fullName>
        <ecNumber evidence="11">6.1.1.14</ecNumber>
    </recommendedName>
    <alternativeName>
        <fullName evidence="11">Glycyl-tRNA synthetase beta subunit</fullName>
        <shortName evidence="11">GlyRS</shortName>
    </alternativeName>
</protein>
<reference evidence="13 14" key="1">
    <citation type="submission" date="2015-11" db="EMBL/GenBank/DDBJ databases">
        <title>Genomic analysis of 38 Legionella species identifies large and diverse effector repertoires.</title>
        <authorList>
            <person name="Burstein D."/>
            <person name="Amaro F."/>
            <person name="Zusman T."/>
            <person name="Lifshitz Z."/>
            <person name="Cohen O."/>
            <person name="Gilbert J.A."/>
            <person name="Pupko T."/>
            <person name="Shuman H.A."/>
            <person name="Segal G."/>
        </authorList>
    </citation>
    <scope>NUCLEOTIDE SEQUENCE [LARGE SCALE GENOMIC DNA]</scope>
    <source>
        <strain evidence="13 14">JA-26-G1-E2</strain>
    </source>
</reference>
<comment type="subunit">
    <text evidence="3 11">Tetramer of two alpha and two beta subunits.</text>
</comment>
<comment type="caution">
    <text evidence="13">The sequence shown here is derived from an EMBL/GenBank/DDBJ whole genome shotgun (WGS) entry which is preliminary data.</text>
</comment>
<comment type="subcellular location">
    <subcellularLocation>
        <location evidence="1 11">Cytoplasm</location>
    </subcellularLocation>
</comment>
<proteinExistence type="inferred from homology"/>
<dbReference type="SMART" id="SM00836">
    <property type="entry name" value="DALR_1"/>
    <property type="match status" value="1"/>
</dbReference>
<dbReference type="PATRIC" id="fig|455.5.peg.2969"/>
<keyword evidence="5 11" id="KW-0436">Ligase</keyword>
<dbReference type="InterPro" id="IPR006194">
    <property type="entry name" value="Gly-tRNA-synth_heterodimer"/>
</dbReference>
<dbReference type="InterPro" id="IPR015944">
    <property type="entry name" value="Gly-tRNA-synth_bsu"/>
</dbReference>
<evidence type="ECO:0000256" key="6">
    <source>
        <dbReference type="ARBA" id="ARBA00022741"/>
    </source>
</evidence>
<dbReference type="OrthoDB" id="9775440at2"/>
<dbReference type="SUPFAM" id="SSF109604">
    <property type="entry name" value="HD-domain/PDEase-like"/>
    <property type="match status" value="1"/>
</dbReference>
<dbReference type="SUPFAM" id="SSF47323">
    <property type="entry name" value="Anticodon-binding domain of a subclass of class I aminoacyl-tRNA synthetases"/>
    <property type="match status" value="1"/>
</dbReference>